<evidence type="ECO:0000256" key="1">
    <source>
        <dbReference type="ARBA" id="ARBA00022723"/>
    </source>
</evidence>
<keyword evidence="2 4" id="KW-0863">Zinc-finger</keyword>
<sequence length="488" mass="56215">MDDTRDVYEEFIDNDGLEDNLESLDELQVENNMDACPNPNLNPEWFTSNTWDNIHDASPSLETGLMSWRLGDELSKGMLFKNKAAIQHALTMFSVGLNKKFKYMKSDLGRLVVTCVHDASLKDADPTTVTQLKCDSRGVPGTCTFNSSFWAFGPCIEGFKYYRPVISIDAMHLYGKYKGKLLLAMATDANNEVYLLAFAVVESESKETWGWFLVCLTRFVTDRTNLCIISDRHSRLKAYFNDTSMTWLQPPKAHHRYCFHHVASNVNAKWKIPELKNLVWRVTSANQVRKFEAVLELIRNVKPAAHRYLEAKSKQKWTLPHDGGHRYGAVTTNLSECFNGILKGARSLPITAMVRFTFFKVNSYFDARHNLTLDQLEASQEWCKYAMDKFEKNQAKAKDHIVTRMGAQVRLYQVDTPGNPLSNRGRQHTHRVDLRGMTCTCGKWEAYKILCSHVIAIYAKYKHDAQQFIDPCYSVTHRYHSYDWYSNR</sequence>
<dbReference type="Pfam" id="PF04434">
    <property type="entry name" value="SWIM"/>
    <property type="match status" value="1"/>
</dbReference>
<reference evidence="6 7" key="1">
    <citation type="submission" date="2024-01" db="EMBL/GenBank/DDBJ databases">
        <title>A telomere-to-telomere, gap-free genome of sweet tea (Lithocarpus litseifolius).</title>
        <authorList>
            <person name="Zhou J."/>
        </authorList>
    </citation>
    <scope>NUCLEOTIDE SEQUENCE [LARGE SCALE GENOMIC DNA]</scope>
    <source>
        <strain evidence="6">Zhou-2022a</strain>
        <tissue evidence="6">Leaf</tissue>
    </source>
</reference>
<comment type="caution">
    <text evidence="6">The sequence shown here is derived from an EMBL/GenBank/DDBJ whole genome shotgun (WGS) entry which is preliminary data.</text>
</comment>
<organism evidence="6 7">
    <name type="scientific">Lithocarpus litseifolius</name>
    <dbReference type="NCBI Taxonomy" id="425828"/>
    <lineage>
        <taxon>Eukaryota</taxon>
        <taxon>Viridiplantae</taxon>
        <taxon>Streptophyta</taxon>
        <taxon>Embryophyta</taxon>
        <taxon>Tracheophyta</taxon>
        <taxon>Spermatophyta</taxon>
        <taxon>Magnoliopsida</taxon>
        <taxon>eudicotyledons</taxon>
        <taxon>Gunneridae</taxon>
        <taxon>Pentapetalae</taxon>
        <taxon>rosids</taxon>
        <taxon>fabids</taxon>
        <taxon>Fagales</taxon>
        <taxon>Fagaceae</taxon>
        <taxon>Lithocarpus</taxon>
    </lineage>
</organism>
<feature type="domain" description="SWIM-type" evidence="5">
    <location>
        <begin position="430"/>
        <end position="462"/>
    </location>
</feature>
<accession>A0AAW2BNK9</accession>
<dbReference type="Proteomes" id="UP001459277">
    <property type="component" value="Unassembled WGS sequence"/>
</dbReference>
<proteinExistence type="predicted"/>
<gene>
    <name evidence="6" type="ORF">SO802_031683</name>
</gene>
<keyword evidence="1" id="KW-0479">Metal-binding</keyword>
<dbReference type="EMBL" id="JAZDWU010000011">
    <property type="protein sequence ID" value="KAK9986732.1"/>
    <property type="molecule type" value="Genomic_DNA"/>
</dbReference>
<keyword evidence="7" id="KW-1185">Reference proteome</keyword>
<dbReference type="PROSITE" id="PS50966">
    <property type="entry name" value="ZF_SWIM"/>
    <property type="match status" value="1"/>
</dbReference>
<evidence type="ECO:0000256" key="3">
    <source>
        <dbReference type="ARBA" id="ARBA00022833"/>
    </source>
</evidence>
<name>A0AAW2BNK9_9ROSI</name>
<keyword evidence="3" id="KW-0862">Zinc</keyword>
<dbReference type="InterPro" id="IPR006564">
    <property type="entry name" value="Znf_PMZ"/>
</dbReference>
<evidence type="ECO:0000313" key="7">
    <source>
        <dbReference type="Proteomes" id="UP001459277"/>
    </source>
</evidence>
<evidence type="ECO:0000313" key="6">
    <source>
        <dbReference type="EMBL" id="KAK9986732.1"/>
    </source>
</evidence>
<dbReference type="SMART" id="SM00575">
    <property type="entry name" value="ZnF_PMZ"/>
    <property type="match status" value="1"/>
</dbReference>
<evidence type="ECO:0000256" key="2">
    <source>
        <dbReference type="ARBA" id="ARBA00022771"/>
    </source>
</evidence>
<dbReference type="AlphaFoldDB" id="A0AAW2BNK9"/>
<dbReference type="GO" id="GO:0008270">
    <property type="term" value="F:zinc ion binding"/>
    <property type="evidence" value="ECO:0007669"/>
    <property type="project" value="UniProtKB-KW"/>
</dbReference>
<evidence type="ECO:0000259" key="5">
    <source>
        <dbReference type="PROSITE" id="PS50966"/>
    </source>
</evidence>
<dbReference type="InterPro" id="IPR007527">
    <property type="entry name" value="Znf_SWIM"/>
</dbReference>
<dbReference type="PANTHER" id="PTHR31973">
    <property type="entry name" value="POLYPROTEIN, PUTATIVE-RELATED"/>
    <property type="match status" value="1"/>
</dbReference>
<protein>
    <recommendedName>
        <fullName evidence="5">SWIM-type domain-containing protein</fullName>
    </recommendedName>
</protein>
<dbReference type="InterPro" id="IPR018289">
    <property type="entry name" value="MULE_transposase_dom"/>
</dbReference>
<evidence type="ECO:0000256" key="4">
    <source>
        <dbReference type="PROSITE-ProRule" id="PRU00325"/>
    </source>
</evidence>
<dbReference type="PANTHER" id="PTHR31973:SF195">
    <property type="entry name" value="MUDR FAMILY TRANSPOSASE"/>
    <property type="match status" value="1"/>
</dbReference>
<dbReference type="Pfam" id="PF10551">
    <property type="entry name" value="MULE"/>
    <property type="match status" value="1"/>
</dbReference>